<sequence length="199" mass="22586">MATKYLDLMFTDAVRRAQTQYYGQAGRIVGAPDRDPLGQAEAEFIATRDSFYVGSISEGGWPYIQHRGGPSGFLRVLDSSTLVFADYKGNRQLISTGNMSVNDRVALFLMDYKNRERLKILAHARIEDARAHPELTEQMVAVKMRSSVERLVFIDVVSFDWNCSKYITPRYSADEVEERTGPLRRRIAELEAELHTGKS</sequence>
<evidence type="ECO:0000313" key="2">
    <source>
        <dbReference type="EMBL" id="SPP64413.1"/>
    </source>
</evidence>
<dbReference type="Proteomes" id="UP000248168">
    <property type="component" value="Unassembled WGS sequence"/>
</dbReference>
<dbReference type="InParanoid" id="A0A330L3S1"/>
<dbReference type="PANTHER" id="PTHR42815:SF2">
    <property type="entry name" value="FAD-BINDING, PUTATIVE (AFU_ORTHOLOGUE AFUA_6G07600)-RELATED"/>
    <property type="match status" value="1"/>
</dbReference>
<gene>
    <name evidence="2" type="ORF">NITLEN_20052</name>
</gene>
<dbReference type="InterPro" id="IPR012349">
    <property type="entry name" value="Split_barrel_FMN-bd"/>
</dbReference>
<dbReference type="AlphaFoldDB" id="A0A330L3S1"/>
<dbReference type="InterPro" id="IPR011576">
    <property type="entry name" value="Pyridox_Oxase_N"/>
</dbReference>
<dbReference type="EMBL" id="OUNR01000012">
    <property type="protein sequence ID" value="SPP64413.1"/>
    <property type="molecule type" value="Genomic_DNA"/>
</dbReference>
<protein>
    <submittedName>
        <fullName evidence="2">Pyridoxamine 5'-phosphate oxidase-related FMN-binding</fullName>
    </submittedName>
</protein>
<evidence type="ECO:0000313" key="3">
    <source>
        <dbReference type="Proteomes" id="UP000248168"/>
    </source>
</evidence>
<dbReference type="OrthoDB" id="9796486at2"/>
<dbReference type="PANTHER" id="PTHR42815">
    <property type="entry name" value="FAD-BINDING, PUTATIVE (AFU_ORTHOLOGUE AFUA_6G07600)-RELATED"/>
    <property type="match status" value="1"/>
</dbReference>
<keyword evidence="3" id="KW-1185">Reference proteome</keyword>
<dbReference type="Gene3D" id="2.30.110.10">
    <property type="entry name" value="Electron Transport, Fmn-binding Protein, Chain A"/>
    <property type="match status" value="1"/>
</dbReference>
<dbReference type="SUPFAM" id="SSF50475">
    <property type="entry name" value="FMN-binding split barrel"/>
    <property type="match status" value="1"/>
</dbReference>
<dbReference type="RefSeq" id="WP_121988817.1">
    <property type="nucleotide sequence ID" value="NZ_OUNR01000012.1"/>
</dbReference>
<accession>A0A330L3S1</accession>
<proteinExistence type="predicted"/>
<organism evidence="2 3">
    <name type="scientific">Nitrospira lenta</name>
    <dbReference type="NCBI Taxonomy" id="1436998"/>
    <lineage>
        <taxon>Bacteria</taxon>
        <taxon>Pseudomonadati</taxon>
        <taxon>Nitrospirota</taxon>
        <taxon>Nitrospiria</taxon>
        <taxon>Nitrospirales</taxon>
        <taxon>Nitrospiraceae</taxon>
        <taxon>Nitrospira</taxon>
    </lineage>
</organism>
<feature type="domain" description="Pyridoxamine 5'-phosphate oxidase N-terminal" evidence="1">
    <location>
        <begin position="40"/>
        <end position="133"/>
    </location>
</feature>
<name>A0A330L3S1_9BACT</name>
<reference evidence="3" key="1">
    <citation type="submission" date="2018-04" db="EMBL/GenBank/DDBJ databases">
        <authorList>
            <person name="Lucker S."/>
            <person name="Sakoula D."/>
        </authorList>
    </citation>
    <scope>NUCLEOTIDE SEQUENCE [LARGE SCALE GENOMIC DNA]</scope>
</reference>
<evidence type="ECO:0000259" key="1">
    <source>
        <dbReference type="Pfam" id="PF01243"/>
    </source>
</evidence>
<dbReference type="Pfam" id="PF01243">
    <property type="entry name" value="PNPOx_N"/>
    <property type="match status" value="1"/>
</dbReference>